<protein>
    <recommendedName>
        <fullName evidence="3">Oxidoreductase</fullName>
    </recommendedName>
</protein>
<dbReference type="AlphaFoldDB" id="A0A1U7JCB2"/>
<dbReference type="InterPro" id="IPR008318">
    <property type="entry name" value="UCP030820"/>
</dbReference>
<comment type="caution">
    <text evidence="1">The sequence shown here is derived from an EMBL/GenBank/DDBJ whole genome shotgun (WGS) entry which is preliminary data.</text>
</comment>
<dbReference type="Proteomes" id="UP000185783">
    <property type="component" value="Unassembled WGS sequence"/>
</dbReference>
<keyword evidence="2" id="KW-1185">Reference proteome</keyword>
<dbReference type="EMBL" id="LVVZ01000049">
    <property type="protein sequence ID" value="OKL42338.1"/>
    <property type="molecule type" value="Genomic_DNA"/>
</dbReference>
<evidence type="ECO:0000313" key="1">
    <source>
        <dbReference type="EMBL" id="OKL42338.1"/>
    </source>
</evidence>
<accession>A0A1U7JCB2</accession>
<name>A0A1U7JCB2_9HYPH</name>
<organism evidence="1 2">
    <name type="scientific">Pseudovibrio exalbescens</name>
    <dbReference type="NCBI Taxonomy" id="197461"/>
    <lineage>
        <taxon>Bacteria</taxon>
        <taxon>Pseudomonadati</taxon>
        <taxon>Pseudomonadota</taxon>
        <taxon>Alphaproteobacteria</taxon>
        <taxon>Hyphomicrobiales</taxon>
        <taxon>Stappiaceae</taxon>
        <taxon>Pseudovibrio</taxon>
    </lineage>
</organism>
<reference evidence="1 2" key="1">
    <citation type="submission" date="2016-03" db="EMBL/GenBank/DDBJ databases">
        <title>Genome sequence of Nesiotobacter sp. nov., a moderately halophilic alphaproteobacterium isolated from the Yellow Sea, China.</title>
        <authorList>
            <person name="Zhang G."/>
            <person name="Zhang R."/>
        </authorList>
    </citation>
    <scope>NUCLEOTIDE SEQUENCE [LARGE SCALE GENOMIC DNA]</scope>
    <source>
        <strain evidence="1 2">WB1-6</strain>
    </source>
</reference>
<evidence type="ECO:0000313" key="2">
    <source>
        <dbReference type="Proteomes" id="UP000185783"/>
    </source>
</evidence>
<sequence length="181" mass="19933">MAAAFEGEMTSEVYKDGKIQPDDWVVLKEEDAFPSEGKWIVPLDRLVENAAAMAQTKARIGALVPAGGDVSRLASLLDHLDLVAIEFPSFADGRGFSAARLLAERYQFKREIRAVGPFILDQIGFMQRCGINAFALDNPKLRKDLEAGNLNTIDVYTQPVGTRSEVPVGTRPWLRRASSQP</sequence>
<gene>
    <name evidence="1" type="ORF">A3843_00515</name>
</gene>
<dbReference type="STRING" id="197461.A3843_00515"/>
<proteinExistence type="predicted"/>
<evidence type="ECO:0008006" key="3">
    <source>
        <dbReference type="Google" id="ProtNLM"/>
    </source>
</evidence>
<dbReference type="Pfam" id="PF06073">
    <property type="entry name" value="DUF934"/>
    <property type="match status" value="1"/>
</dbReference>
<dbReference type="PIRSF" id="PIRSF030820">
    <property type="entry name" value="UCP030820"/>
    <property type="match status" value="1"/>
</dbReference>